<evidence type="ECO:0000256" key="2">
    <source>
        <dbReference type="ARBA" id="ARBA00022692"/>
    </source>
</evidence>
<dbReference type="InterPro" id="IPR010817">
    <property type="entry name" value="HemY_N"/>
</dbReference>
<evidence type="ECO:0000256" key="4">
    <source>
        <dbReference type="ARBA" id="ARBA00023136"/>
    </source>
</evidence>
<comment type="subcellular location">
    <subcellularLocation>
        <location evidence="1">Membrane</location>
    </subcellularLocation>
</comment>
<evidence type="ECO:0000313" key="8">
    <source>
        <dbReference type="Proteomes" id="UP001156641"/>
    </source>
</evidence>
<dbReference type="Gene3D" id="1.25.40.10">
    <property type="entry name" value="Tetratricopeptide repeat domain"/>
    <property type="match status" value="1"/>
</dbReference>
<reference evidence="8" key="1">
    <citation type="journal article" date="2019" name="Int. J. Syst. Evol. Microbiol.">
        <title>The Global Catalogue of Microorganisms (GCM) 10K type strain sequencing project: providing services to taxonomists for standard genome sequencing and annotation.</title>
        <authorList>
            <consortium name="The Broad Institute Genomics Platform"/>
            <consortium name="The Broad Institute Genome Sequencing Center for Infectious Disease"/>
            <person name="Wu L."/>
            <person name="Ma J."/>
        </authorList>
    </citation>
    <scope>NUCLEOTIDE SEQUENCE [LARGE SCALE GENOMIC DNA]</scope>
    <source>
        <strain evidence="8">NBRC 112502</strain>
    </source>
</reference>
<comment type="caution">
    <text evidence="7">The sequence shown here is derived from an EMBL/GenBank/DDBJ whole genome shotgun (WGS) entry which is preliminary data.</text>
</comment>
<evidence type="ECO:0000259" key="6">
    <source>
        <dbReference type="Pfam" id="PF07219"/>
    </source>
</evidence>
<dbReference type="InterPro" id="IPR011990">
    <property type="entry name" value="TPR-like_helical_dom_sf"/>
</dbReference>
<keyword evidence="3 5" id="KW-1133">Transmembrane helix</keyword>
<name>A0ABQ6A8D6_9PROT</name>
<dbReference type="EMBL" id="BSOS01000094">
    <property type="protein sequence ID" value="GLR68754.1"/>
    <property type="molecule type" value="Genomic_DNA"/>
</dbReference>
<dbReference type="RefSeq" id="WP_284259612.1">
    <property type="nucleotide sequence ID" value="NZ_BSOS01000094.1"/>
</dbReference>
<dbReference type="Proteomes" id="UP001156641">
    <property type="component" value="Unassembled WGS sequence"/>
</dbReference>
<proteinExistence type="predicted"/>
<dbReference type="SUPFAM" id="SSF48695">
    <property type="entry name" value="Multiheme cytochromes"/>
    <property type="match status" value="1"/>
</dbReference>
<organism evidence="7 8">
    <name type="scientific">Acidocella aquatica</name>
    <dbReference type="NCBI Taxonomy" id="1922313"/>
    <lineage>
        <taxon>Bacteria</taxon>
        <taxon>Pseudomonadati</taxon>
        <taxon>Pseudomonadota</taxon>
        <taxon>Alphaproteobacteria</taxon>
        <taxon>Acetobacterales</taxon>
        <taxon>Acidocellaceae</taxon>
        <taxon>Acidocella</taxon>
    </lineage>
</organism>
<feature type="transmembrane region" description="Helical" evidence="5">
    <location>
        <begin position="40"/>
        <end position="59"/>
    </location>
</feature>
<evidence type="ECO:0000256" key="5">
    <source>
        <dbReference type="SAM" id="Phobius"/>
    </source>
</evidence>
<keyword evidence="8" id="KW-1185">Reference proteome</keyword>
<evidence type="ECO:0000256" key="3">
    <source>
        <dbReference type="ARBA" id="ARBA00022989"/>
    </source>
</evidence>
<evidence type="ECO:0000313" key="7">
    <source>
        <dbReference type="EMBL" id="GLR68754.1"/>
    </source>
</evidence>
<feature type="domain" description="HemY N-terminal" evidence="6">
    <location>
        <begin position="26"/>
        <end position="132"/>
    </location>
</feature>
<keyword evidence="4 5" id="KW-0472">Membrane</keyword>
<sequence>MLRAVKFILIAAVVLLLAWWIGGLPGSVSATSGGYTVETSVPAALLLLFLIALLFTVLLRVAGVLRRAPGGFSAWRGGRRHRLGEVAVQRGLVALAAEDAKAAWAEAGRAKKLLGDTPLVLLITAEAARLAGKAAEAQAAFAQLSQHEEMGFLGHRGLLRHHLEQGDHEAAKTHAAAAETRYPGSAWVRAQRLELALRQQDFSAALRLTQVPAEVAALATAAAQTSTGKGQALSFAKQAVKADAKLAPAVVALAQALRDAGKPRAASKALRAGWAAAPNPLIAQAYLAPVSGLIEQVQAAAELAAEKPGHAESELLLAQTSLHAALPAEARRHAQAAIAAGATDARARDVLASLEGKPPSGGAKPAWVCSACHTPQENWAALCPACHKPGTLAWQTSAPAA</sequence>
<keyword evidence="2 5" id="KW-0812">Transmembrane</keyword>
<dbReference type="Pfam" id="PF07219">
    <property type="entry name" value="HemY_N"/>
    <property type="match status" value="1"/>
</dbReference>
<dbReference type="SUPFAM" id="SSF48452">
    <property type="entry name" value="TPR-like"/>
    <property type="match status" value="1"/>
</dbReference>
<accession>A0ABQ6A8D6</accession>
<gene>
    <name evidence="7" type="ORF">GCM10010909_34360</name>
</gene>
<dbReference type="InterPro" id="IPR036280">
    <property type="entry name" value="Multihaem_cyt_sf"/>
</dbReference>
<protein>
    <recommendedName>
        <fullName evidence="6">HemY N-terminal domain-containing protein</fullName>
    </recommendedName>
</protein>
<evidence type="ECO:0000256" key="1">
    <source>
        <dbReference type="ARBA" id="ARBA00004370"/>
    </source>
</evidence>